<dbReference type="EMBL" id="AOIT01000091">
    <property type="protein sequence ID" value="ELZ15373.1"/>
    <property type="molecule type" value="Genomic_DNA"/>
</dbReference>
<accession>M0BY77</accession>
<keyword evidence="2" id="KW-1185">Reference proteome</keyword>
<name>M0BY77_9EURY</name>
<evidence type="ECO:0000313" key="1">
    <source>
        <dbReference type="EMBL" id="ELZ15373.1"/>
    </source>
</evidence>
<reference evidence="1 2" key="1">
    <citation type="journal article" date="2014" name="PLoS Genet.">
        <title>Phylogenetically driven sequencing of extremely halophilic archaea reveals strategies for static and dynamic osmo-response.</title>
        <authorList>
            <person name="Becker E.A."/>
            <person name="Seitzer P.M."/>
            <person name="Tritt A."/>
            <person name="Larsen D."/>
            <person name="Krusor M."/>
            <person name="Yao A.I."/>
            <person name="Wu D."/>
            <person name="Madern D."/>
            <person name="Eisen J.A."/>
            <person name="Darling A.E."/>
            <person name="Facciotti M.T."/>
        </authorList>
    </citation>
    <scope>NUCLEOTIDE SEQUENCE [LARGE SCALE GENOMIC DNA]</scope>
    <source>
        <strain evidence="1 2">JCM 13563</strain>
    </source>
</reference>
<proteinExistence type="predicted"/>
<dbReference type="AlphaFoldDB" id="M0BY77"/>
<gene>
    <name evidence="1" type="ORF">C476_17887</name>
</gene>
<organism evidence="1 2">
    <name type="scientific">Natrinema limicola JCM 13563</name>
    <dbReference type="NCBI Taxonomy" id="1230457"/>
    <lineage>
        <taxon>Archaea</taxon>
        <taxon>Methanobacteriati</taxon>
        <taxon>Methanobacteriota</taxon>
        <taxon>Stenosarchaea group</taxon>
        <taxon>Halobacteria</taxon>
        <taxon>Halobacteriales</taxon>
        <taxon>Natrialbaceae</taxon>
        <taxon>Natrinema</taxon>
    </lineage>
</organism>
<protein>
    <submittedName>
        <fullName evidence="1">Uncharacterized protein</fullName>
    </submittedName>
</protein>
<dbReference type="PATRIC" id="fig|1230457.4.peg.3533"/>
<evidence type="ECO:0000313" key="2">
    <source>
        <dbReference type="Proteomes" id="UP000011615"/>
    </source>
</evidence>
<dbReference type="eggNOG" id="arCOG04499">
    <property type="taxonomic scope" value="Archaea"/>
</dbReference>
<sequence length="55" mass="6297">MDWWSEVELESLLWLNLVKYADSEQFAAFADELLERSAKTATTMEVSVDATRGEL</sequence>
<dbReference type="Proteomes" id="UP000011615">
    <property type="component" value="Unassembled WGS sequence"/>
</dbReference>
<comment type="caution">
    <text evidence="1">The sequence shown here is derived from an EMBL/GenBank/DDBJ whole genome shotgun (WGS) entry which is preliminary data.</text>
</comment>